<dbReference type="EMBL" id="BGPR01009416">
    <property type="protein sequence ID" value="GBN39882.1"/>
    <property type="molecule type" value="Genomic_DNA"/>
</dbReference>
<evidence type="ECO:0000256" key="8">
    <source>
        <dbReference type="SAM" id="MobiDB-lite"/>
    </source>
</evidence>
<feature type="compositionally biased region" description="Basic residues" evidence="8">
    <location>
        <begin position="245"/>
        <end position="256"/>
    </location>
</feature>
<proteinExistence type="predicted"/>
<evidence type="ECO:0000313" key="11">
    <source>
        <dbReference type="EMBL" id="GBN39882.1"/>
    </source>
</evidence>
<keyword evidence="3" id="KW-0479">Metal-binding</keyword>
<evidence type="ECO:0000256" key="1">
    <source>
        <dbReference type="ARBA" id="ARBA00022468"/>
    </source>
</evidence>
<feature type="domain" description="Rho-GAP" evidence="10">
    <location>
        <begin position="1"/>
        <end position="127"/>
    </location>
</feature>
<keyword evidence="5" id="KW-0221">Differentiation</keyword>
<dbReference type="Gene3D" id="3.30.60.20">
    <property type="match status" value="1"/>
</dbReference>
<organism evidence="11 12">
    <name type="scientific">Araneus ventricosus</name>
    <name type="common">Orbweaver spider</name>
    <name type="synonym">Epeira ventricosa</name>
    <dbReference type="NCBI Taxonomy" id="182803"/>
    <lineage>
        <taxon>Eukaryota</taxon>
        <taxon>Metazoa</taxon>
        <taxon>Ecdysozoa</taxon>
        <taxon>Arthropoda</taxon>
        <taxon>Chelicerata</taxon>
        <taxon>Arachnida</taxon>
        <taxon>Araneae</taxon>
        <taxon>Araneomorphae</taxon>
        <taxon>Entelegynae</taxon>
        <taxon>Araneoidea</taxon>
        <taxon>Araneidae</taxon>
        <taxon>Araneus</taxon>
    </lineage>
</organism>
<dbReference type="OrthoDB" id="2218807at2759"/>
<dbReference type="GO" id="GO:0032154">
    <property type="term" value="C:cleavage furrow"/>
    <property type="evidence" value="ECO:0007669"/>
    <property type="project" value="TreeGrafter"/>
</dbReference>
<dbReference type="PROSITE" id="PS50238">
    <property type="entry name" value="RHOGAP"/>
    <property type="match status" value="2"/>
</dbReference>
<dbReference type="FunFam" id="3.30.60.20:FF:000033">
    <property type="entry name" value="Rac GTPase-activating protein 1"/>
    <property type="match status" value="1"/>
</dbReference>
<name>A0A4Y2NLU2_ARAVE</name>
<dbReference type="GO" id="GO:0030496">
    <property type="term" value="C:midbody"/>
    <property type="evidence" value="ECO:0007669"/>
    <property type="project" value="TreeGrafter"/>
</dbReference>
<sequence length="679" mass="75892">MDVHAICGTVKEFLRSLKEPLIPRSAWRIFVEAAEQKDEGLSLNLLFDAVCDLPQPNKETLAFLVLHLQRVADSPDCRMPLENLAKVFGPTIVGYSSADPSDSNVLTETRQQCQVMHKLLMLPTDSWESILNVELPEVFNRPEIKTPDLTPVPVVSRLGPIYTSAQKSRGAQERQIALIKEVLMADGNAIDNQTKEKLFFLSTTTYKAPEDDSQARLTTIEESIGSLLSPSDIDDTDEDLNPNVSRRRKRRSRGNRRSSGDRTQKKKKSGENVAFQFDETEEDVRMEIEKMPEKKATDFRSSSEPNSTTPVVSTRQGHRSDSGQTKSCTYDLRIHSTGTLPSSTPHGRYSTGGKLSRTHNFASKTVIRTEKCYPCGNMIKFCKQALKCSDCRITCHPECREQCPLPCIPVTFTPTKVATGTIADYTSSTPPMIPSLIVHCINEIESRGLKEIGLYRISGSERDVKDLKEKLLKGRSVTNLNKMDVHAICGTVKEFLRSLKEPLIPRSAWRIFVEAADQKDEGLSLNLLFDAVCDLPQPNKETLAFLVLHLQRVADSPDCRMPLENLAKVFGPTIVGYSSADPSDSNVLTETRQQCQVMHKLLMLPTDSWESILNVELPEVFNRPEIKTPDLTPVPVVSRLGPIYTSAQKSRGAQVGRIPLTPRNSKHSKTGRRFFSPLK</sequence>
<dbReference type="GO" id="GO:0005096">
    <property type="term" value="F:GTPase activator activity"/>
    <property type="evidence" value="ECO:0007669"/>
    <property type="project" value="UniProtKB-KW"/>
</dbReference>
<evidence type="ECO:0000259" key="9">
    <source>
        <dbReference type="PROSITE" id="PS50081"/>
    </source>
</evidence>
<feature type="region of interest" description="Disordered" evidence="8">
    <location>
        <begin position="227"/>
        <end position="355"/>
    </location>
</feature>
<dbReference type="SMART" id="SM00324">
    <property type="entry name" value="RhoGAP"/>
    <property type="match status" value="2"/>
</dbReference>
<comment type="caution">
    <text evidence="11">The sequence shown here is derived from an EMBL/GenBank/DDBJ whole genome shotgun (WGS) entry which is preliminary data.</text>
</comment>
<keyword evidence="7" id="KW-0744">Spermatogenesis</keyword>
<dbReference type="GO" id="GO:0051233">
    <property type="term" value="C:spindle midzone"/>
    <property type="evidence" value="ECO:0007669"/>
    <property type="project" value="TreeGrafter"/>
</dbReference>
<evidence type="ECO:0000313" key="12">
    <source>
        <dbReference type="Proteomes" id="UP000499080"/>
    </source>
</evidence>
<dbReference type="GO" id="GO:0005634">
    <property type="term" value="C:nucleus"/>
    <property type="evidence" value="ECO:0007669"/>
    <property type="project" value="TreeGrafter"/>
</dbReference>
<dbReference type="GO" id="GO:0051256">
    <property type="term" value="P:mitotic spindle midzone assembly"/>
    <property type="evidence" value="ECO:0007669"/>
    <property type="project" value="TreeGrafter"/>
</dbReference>
<dbReference type="SUPFAM" id="SSF48350">
    <property type="entry name" value="GTPase activation domain, GAP"/>
    <property type="match status" value="2"/>
</dbReference>
<dbReference type="Pfam" id="PF00620">
    <property type="entry name" value="RhoGAP"/>
    <property type="match status" value="2"/>
</dbReference>
<feature type="domain" description="Rho-GAP" evidence="10">
    <location>
        <begin position="420"/>
        <end position="609"/>
    </location>
</feature>
<dbReference type="Gene3D" id="1.10.555.10">
    <property type="entry name" value="Rho GTPase activation protein"/>
    <property type="match status" value="2"/>
</dbReference>
<evidence type="ECO:0000256" key="2">
    <source>
        <dbReference type="ARBA" id="ARBA00022473"/>
    </source>
</evidence>
<feature type="region of interest" description="Disordered" evidence="8">
    <location>
        <begin position="648"/>
        <end position="679"/>
    </location>
</feature>
<evidence type="ECO:0000256" key="4">
    <source>
        <dbReference type="ARBA" id="ARBA00022771"/>
    </source>
</evidence>
<dbReference type="GO" id="GO:0007266">
    <property type="term" value="P:Rho protein signal transduction"/>
    <property type="evidence" value="ECO:0007669"/>
    <property type="project" value="TreeGrafter"/>
</dbReference>
<dbReference type="InterPro" id="IPR000198">
    <property type="entry name" value="RhoGAP_dom"/>
</dbReference>
<dbReference type="GO" id="GO:0097149">
    <property type="term" value="C:centralspindlin complex"/>
    <property type="evidence" value="ECO:0007669"/>
    <property type="project" value="TreeGrafter"/>
</dbReference>
<feature type="compositionally biased region" description="Basic and acidic residues" evidence="8">
    <location>
        <begin position="283"/>
        <end position="298"/>
    </location>
</feature>
<evidence type="ECO:0000259" key="10">
    <source>
        <dbReference type="PROSITE" id="PS50238"/>
    </source>
</evidence>
<dbReference type="CDD" id="cd20821">
    <property type="entry name" value="C1_MgcRacGAP"/>
    <property type="match status" value="1"/>
</dbReference>
<dbReference type="PROSITE" id="PS50081">
    <property type="entry name" value="ZF_DAG_PE_2"/>
    <property type="match status" value="1"/>
</dbReference>
<protein>
    <submittedName>
        <fullName evidence="11">Rac GTPase-activating protein 1</fullName>
    </submittedName>
</protein>
<dbReference type="InterPro" id="IPR046349">
    <property type="entry name" value="C1-like_sf"/>
</dbReference>
<dbReference type="GO" id="GO:0008270">
    <property type="term" value="F:zinc ion binding"/>
    <property type="evidence" value="ECO:0007669"/>
    <property type="project" value="UniProtKB-KW"/>
</dbReference>
<keyword evidence="12" id="KW-1185">Reference proteome</keyword>
<dbReference type="Proteomes" id="UP000499080">
    <property type="component" value="Unassembled WGS sequence"/>
</dbReference>
<evidence type="ECO:0000256" key="7">
    <source>
        <dbReference type="ARBA" id="ARBA00022871"/>
    </source>
</evidence>
<dbReference type="InterPro" id="IPR008936">
    <property type="entry name" value="Rho_GTPase_activation_prot"/>
</dbReference>
<keyword evidence="6" id="KW-0862">Zinc</keyword>
<reference evidence="11 12" key="1">
    <citation type="journal article" date="2019" name="Sci. Rep.">
        <title>Orb-weaving spider Araneus ventricosus genome elucidates the spidroin gene catalogue.</title>
        <authorList>
            <person name="Kono N."/>
            <person name="Nakamura H."/>
            <person name="Ohtoshi R."/>
            <person name="Moran D.A.P."/>
            <person name="Shinohara A."/>
            <person name="Yoshida Y."/>
            <person name="Fujiwara M."/>
            <person name="Mori M."/>
            <person name="Tomita M."/>
            <person name="Arakawa K."/>
        </authorList>
    </citation>
    <scope>NUCLEOTIDE SEQUENCE [LARGE SCALE GENOMIC DNA]</scope>
</reference>
<dbReference type="GO" id="GO:0030154">
    <property type="term" value="P:cell differentiation"/>
    <property type="evidence" value="ECO:0007669"/>
    <property type="project" value="UniProtKB-KW"/>
</dbReference>
<dbReference type="SUPFAM" id="SSF57889">
    <property type="entry name" value="Cysteine-rich domain"/>
    <property type="match status" value="1"/>
</dbReference>
<dbReference type="PROSITE" id="PS00479">
    <property type="entry name" value="ZF_DAG_PE_1"/>
    <property type="match status" value="1"/>
</dbReference>
<feature type="domain" description="Phorbol-ester/DAG-type" evidence="9">
    <location>
        <begin position="358"/>
        <end position="407"/>
    </location>
</feature>
<feature type="compositionally biased region" description="Polar residues" evidence="8">
    <location>
        <begin position="299"/>
        <end position="315"/>
    </location>
</feature>
<keyword evidence="1" id="KW-0343">GTPase activation</keyword>
<dbReference type="GO" id="GO:0000281">
    <property type="term" value="P:mitotic cytokinesis"/>
    <property type="evidence" value="ECO:0007669"/>
    <property type="project" value="TreeGrafter"/>
</dbReference>
<evidence type="ECO:0000256" key="3">
    <source>
        <dbReference type="ARBA" id="ARBA00022723"/>
    </source>
</evidence>
<feature type="compositionally biased region" description="Polar residues" evidence="8">
    <location>
        <begin position="336"/>
        <end position="345"/>
    </location>
</feature>
<dbReference type="InterPro" id="IPR002219">
    <property type="entry name" value="PKC_DAG/PE"/>
</dbReference>
<dbReference type="Pfam" id="PF00130">
    <property type="entry name" value="C1_1"/>
    <property type="match status" value="1"/>
</dbReference>
<dbReference type="PANTHER" id="PTHR46199">
    <property type="entry name" value="RAC GTPASE-ACTIVATING PROTEIN 1"/>
    <property type="match status" value="1"/>
</dbReference>
<evidence type="ECO:0000256" key="6">
    <source>
        <dbReference type="ARBA" id="ARBA00022833"/>
    </source>
</evidence>
<gene>
    <name evidence="11" type="primary">RACGAP1</name>
    <name evidence="11" type="ORF">AVEN_217021_1</name>
</gene>
<dbReference type="GO" id="GO:0007283">
    <property type="term" value="P:spermatogenesis"/>
    <property type="evidence" value="ECO:0007669"/>
    <property type="project" value="UniProtKB-KW"/>
</dbReference>
<evidence type="ECO:0000256" key="5">
    <source>
        <dbReference type="ARBA" id="ARBA00022782"/>
    </source>
</evidence>
<dbReference type="PANTHER" id="PTHR46199:SF3">
    <property type="entry name" value="RAC GTPASE-ACTIVATING PROTEIN 1"/>
    <property type="match status" value="1"/>
</dbReference>
<keyword evidence="4" id="KW-0863">Zinc-finger</keyword>
<dbReference type="SMART" id="SM00109">
    <property type="entry name" value="C1"/>
    <property type="match status" value="1"/>
</dbReference>
<dbReference type="CDD" id="cd04382">
    <property type="entry name" value="RhoGAP_MgcRacGAP"/>
    <property type="match status" value="1"/>
</dbReference>
<keyword evidence="2" id="KW-0217">Developmental protein</keyword>
<dbReference type="AlphaFoldDB" id="A0A4Y2NLU2"/>
<accession>A0A4Y2NLU2</accession>